<dbReference type="RefSeq" id="WP_167962327.1">
    <property type="nucleotide sequence ID" value="NZ_CP050831.1"/>
</dbReference>
<gene>
    <name evidence="1" type="ORF">BacF7301_09765</name>
</gene>
<reference evidence="1 2" key="1">
    <citation type="submission" date="2020-03" db="EMBL/GenBank/DDBJ databases">
        <title>Genomic analysis of Bacteroides faecium CBA7301.</title>
        <authorList>
            <person name="Kim J."/>
            <person name="Roh S.W."/>
        </authorList>
    </citation>
    <scope>NUCLEOTIDE SEQUENCE [LARGE SCALE GENOMIC DNA]</scope>
    <source>
        <strain evidence="1 2">CBA7301</strain>
    </source>
</reference>
<dbReference type="SUPFAM" id="SSF48452">
    <property type="entry name" value="TPR-like"/>
    <property type="match status" value="1"/>
</dbReference>
<dbReference type="Pfam" id="PF12741">
    <property type="entry name" value="SusD-like"/>
    <property type="match status" value="1"/>
</dbReference>
<evidence type="ECO:0000313" key="1">
    <source>
        <dbReference type="EMBL" id="QIU94414.1"/>
    </source>
</evidence>
<dbReference type="InterPro" id="IPR024302">
    <property type="entry name" value="SusD-like"/>
</dbReference>
<dbReference type="AlphaFoldDB" id="A0A6H0KLT9"/>
<name>A0A6H0KLT9_9BACE</name>
<dbReference type="Gene3D" id="1.25.40.390">
    <property type="match status" value="1"/>
</dbReference>
<keyword evidence="1" id="KW-0449">Lipoprotein</keyword>
<accession>A0A6H0KLT9</accession>
<proteinExistence type="predicted"/>
<keyword evidence="2" id="KW-1185">Reference proteome</keyword>
<protein>
    <submittedName>
        <fullName evidence="1">SusD/RagB family nutrient-binding outer membrane lipoprotein</fullName>
    </submittedName>
</protein>
<sequence length="524" mass="59175">MIKKSTIKLILVGGAIGISACTNNYIDYNTNPYEATKDQMNADGYIWRSALVNMQGYVVPAEPNTLQYTDCLLGGTYGGYLGESKANDWNNRFSTYNPSQAWIGVLYNDIVPKVLPSLSQIEVNTTDEVPLAVAQVVKVAALHRITDTYGPIPYSQLGADGKLAAPFDSQQDVYTNMIKDLDNAINILTAKQTNTFNPDADKVYGGNVVKWIKFANSLKLRLAMRMVYTNYNVDGKTPQTIAEEAVKHEIGVMTSNDDNAMFTPNENPFYKTNYEYSDYRVAADIMSYMKGYQDPRMEKYFTKSTFADKDYHGIRIGTGVLTDSEMSHSYSNMQTTLNSKLMWMNAAEVAFLEAEGALRGWDMKGGDAKSYYQKGITLSFEQWGASITDSYLTSQRVPQIYKDPAETFSYTGSASDITVKWKEIGGFDEENLERIITQKWIANFPLGMESWAEFRRTGYPKLMEVDKNLGTDIIKGKFARRLSYPQDEYRNNGDNMPKALEYLKGADKMSTHVWWDCNPRLTQE</sequence>
<dbReference type="InterPro" id="IPR011990">
    <property type="entry name" value="TPR-like_helical_dom_sf"/>
</dbReference>
<organism evidence="1 2">
    <name type="scientific">Bacteroides faecium</name>
    <dbReference type="NCBI Taxonomy" id="2715212"/>
    <lineage>
        <taxon>Bacteria</taxon>
        <taxon>Pseudomonadati</taxon>
        <taxon>Bacteroidota</taxon>
        <taxon>Bacteroidia</taxon>
        <taxon>Bacteroidales</taxon>
        <taxon>Bacteroidaceae</taxon>
        <taxon>Bacteroides</taxon>
    </lineage>
</organism>
<dbReference type="EMBL" id="CP050831">
    <property type="protein sequence ID" value="QIU94414.1"/>
    <property type="molecule type" value="Genomic_DNA"/>
</dbReference>
<dbReference type="Proteomes" id="UP000501780">
    <property type="component" value="Chromosome"/>
</dbReference>
<evidence type="ECO:0000313" key="2">
    <source>
        <dbReference type="Proteomes" id="UP000501780"/>
    </source>
</evidence>
<dbReference type="KEGG" id="bfc:BacF7301_09765"/>
<dbReference type="PROSITE" id="PS51257">
    <property type="entry name" value="PROKAR_LIPOPROTEIN"/>
    <property type="match status" value="1"/>
</dbReference>